<proteinExistence type="predicted"/>
<protein>
    <submittedName>
        <fullName evidence="1">Uncharacterized protein</fullName>
    </submittedName>
</protein>
<sequence length="157" mass="17425">MGCDGPKYGEFSVAGEVAMDGGGMKSEVYLQLFSAKAKLEISVTVRKHAWANKLELAKKRPDTDGTTVRAMTNMTTAQRSFPSQTIFDASGTQMLLIINYSINLKAVGFCQTVKGEFNARRDHKGRLFLEAGCRKLYRPTEAQRLSRRPSAKSPDDR</sequence>
<reference evidence="2" key="1">
    <citation type="submission" date="2016-03" db="EMBL/GenBank/DDBJ databases">
        <authorList>
            <person name="Guldener U."/>
        </authorList>
    </citation>
    <scope>NUCLEOTIDE SEQUENCE [LARGE SCALE GENOMIC DNA]</scope>
</reference>
<dbReference type="Proteomes" id="UP000177625">
    <property type="component" value="Unassembled WGS sequence"/>
</dbReference>
<name>A0A1E1MLY0_RHYSE</name>
<keyword evidence="2" id="KW-1185">Reference proteome</keyword>
<organism evidence="1 2">
    <name type="scientific">Rhynchosporium secalis</name>
    <name type="common">Barley scald fungus</name>
    <dbReference type="NCBI Taxonomy" id="38038"/>
    <lineage>
        <taxon>Eukaryota</taxon>
        <taxon>Fungi</taxon>
        <taxon>Dikarya</taxon>
        <taxon>Ascomycota</taxon>
        <taxon>Pezizomycotina</taxon>
        <taxon>Leotiomycetes</taxon>
        <taxon>Helotiales</taxon>
        <taxon>Ploettnerulaceae</taxon>
        <taxon>Rhynchosporium</taxon>
    </lineage>
</organism>
<accession>A0A1E1MLY0</accession>
<evidence type="ECO:0000313" key="2">
    <source>
        <dbReference type="Proteomes" id="UP000177625"/>
    </source>
</evidence>
<dbReference type="EMBL" id="FJVC01000408">
    <property type="protein sequence ID" value="CZT50103.1"/>
    <property type="molecule type" value="Genomic_DNA"/>
</dbReference>
<evidence type="ECO:0000313" key="1">
    <source>
        <dbReference type="EMBL" id="CZT50103.1"/>
    </source>
</evidence>
<gene>
    <name evidence="1" type="ORF">RSE6_11033</name>
</gene>
<dbReference type="AlphaFoldDB" id="A0A1E1MLY0"/>